<dbReference type="Pfam" id="PF02230">
    <property type="entry name" value="Abhydrolase_2"/>
    <property type="match status" value="1"/>
</dbReference>
<sequence length="229" mass="24864">MTIGQLAAEIIEPAEPAKASVIWLHGLGANGFDFIDVVPSLELPVGHGIRFIFPHAPEMPITMNGGMIMPAWYDIGAIDLHAVQDEKGIRQSEQAILALINAEMKKGIPSERIILIGFSQGGAMALHTALRFAEPLGGAVVLSAYLPLQQMLPNEKHTANEHLPIFMGHGFMDTIVSYWVGQQSCAVLQGAGYKVDWHSYSMAHTVTLKELHDIGAWIKNALNLTSYGS</sequence>
<dbReference type="Gene3D" id="3.40.50.1820">
    <property type="entry name" value="alpha/beta hydrolase"/>
    <property type="match status" value="1"/>
</dbReference>
<dbReference type="EC" id="3.1.1.1" evidence="4"/>
<keyword evidence="6" id="KW-1185">Reference proteome</keyword>
<evidence type="ECO:0000256" key="2">
    <source>
        <dbReference type="ARBA" id="ARBA00022801"/>
    </source>
</evidence>
<gene>
    <name evidence="4" type="primary">estB</name>
    <name evidence="4" type="ORF">HT99x_00511</name>
    <name evidence="5" type="ORF">HT99x_014785</name>
</gene>
<evidence type="ECO:0000313" key="6">
    <source>
        <dbReference type="Proteomes" id="UP000051497"/>
    </source>
</evidence>
<dbReference type="PANTHER" id="PTHR10655">
    <property type="entry name" value="LYSOPHOSPHOLIPASE-RELATED"/>
    <property type="match status" value="1"/>
</dbReference>
<dbReference type="STRING" id="295108.HT99x_00511"/>
<evidence type="ECO:0000259" key="3">
    <source>
        <dbReference type="Pfam" id="PF02230"/>
    </source>
</evidence>
<dbReference type="EMBL" id="LKAJ02000001">
    <property type="protein sequence ID" value="MCS5712703.1"/>
    <property type="molecule type" value="Genomic_DNA"/>
</dbReference>
<accession>A0A0Q9YYP7</accession>
<dbReference type="InterPro" id="IPR003140">
    <property type="entry name" value="PLipase/COase/thioEstase"/>
</dbReference>
<comment type="similarity">
    <text evidence="1">Belongs to the AB hydrolase superfamily. AB hydrolase 2 family.</text>
</comment>
<dbReference type="InterPro" id="IPR050565">
    <property type="entry name" value="LYPA1-2/EST-like"/>
</dbReference>
<dbReference type="GO" id="GO:0106435">
    <property type="term" value="F:carboxylesterase activity"/>
    <property type="evidence" value="ECO:0007669"/>
    <property type="project" value="UniProtKB-EC"/>
</dbReference>
<protein>
    <submittedName>
        <fullName evidence="5">Alpha/beta hydrolase fold domain-containing protein</fullName>
    </submittedName>
    <submittedName>
        <fullName evidence="4">Carboxylesterase 2</fullName>
        <ecNumber evidence="4">3.1.1.1</ecNumber>
    </submittedName>
</protein>
<dbReference type="EMBL" id="LKAJ01000002">
    <property type="protein sequence ID" value="KRG22094.1"/>
    <property type="molecule type" value="Genomic_DNA"/>
</dbReference>
<reference evidence="5" key="3">
    <citation type="submission" date="2021-06" db="EMBL/GenBank/DDBJ databases">
        <title>Genomic Description and Analysis of Intracellular Bacteria, Candidatus Berkiella cookevillensis and Candidatus Berkiella aquae.</title>
        <authorList>
            <person name="Kidane D.T."/>
            <person name="Mehari Y.T."/>
            <person name="Rice F.C."/>
            <person name="Arivett B.A."/>
            <person name="Farone A.L."/>
            <person name="Berk S.G."/>
            <person name="Farone M.B."/>
        </authorList>
    </citation>
    <scope>NUCLEOTIDE SEQUENCE</scope>
    <source>
        <strain evidence="5">HT99</strain>
    </source>
</reference>
<keyword evidence="2 4" id="KW-0378">Hydrolase</keyword>
<evidence type="ECO:0000256" key="1">
    <source>
        <dbReference type="ARBA" id="ARBA00006499"/>
    </source>
</evidence>
<evidence type="ECO:0000313" key="4">
    <source>
        <dbReference type="EMBL" id="KRG22094.1"/>
    </source>
</evidence>
<dbReference type="InterPro" id="IPR029058">
    <property type="entry name" value="AB_hydrolase_fold"/>
</dbReference>
<dbReference type="PANTHER" id="PTHR10655:SF17">
    <property type="entry name" value="LYSOPHOSPHOLIPASE-LIKE PROTEIN 1"/>
    <property type="match status" value="1"/>
</dbReference>
<proteinExistence type="inferred from homology"/>
<reference evidence="5" key="2">
    <citation type="journal article" date="2016" name="Genome Announc.">
        <title>Draft Genome Sequences of Two Novel Amoeba-Resistant Intranuclear Bacteria, 'Candidatus Berkiella cookevillensis' and 'Candidatus Berkiella aquae'.</title>
        <authorList>
            <person name="Mehari Y.T."/>
            <person name="Arivett B.A."/>
            <person name="Farone A.L."/>
            <person name="Gunderson J.H."/>
            <person name="Farone M.B."/>
        </authorList>
    </citation>
    <scope>NUCLEOTIDE SEQUENCE</scope>
    <source>
        <strain evidence="5">HT99</strain>
    </source>
</reference>
<dbReference type="Proteomes" id="UP000051497">
    <property type="component" value="Unassembled WGS sequence"/>
</dbReference>
<dbReference type="RefSeq" id="WP_075065157.1">
    <property type="nucleotide sequence ID" value="NZ_LKAJ02000001.1"/>
</dbReference>
<reference evidence="4" key="1">
    <citation type="submission" date="2015-09" db="EMBL/GenBank/DDBJ databases">
        <title>Draft Genome Sequences of Two Novel Amoeba-resistant Intranuclear Bacteria, Candidatus Berkiella cookevillensis and Candidatus Berkiella aquae.</title>
        <authorList>
            <person name="Mehari Y.T."/>
            <person name="Arivett B.A."/>
            <person name="Farone A.L."/>
            <person name="Gunderson J.H."/>
            <person name="Farone M.B."/>
        </authorList>
    </citation>
    <scope>NUCLEOTIDE SEQUENCE [LARGE SCALE GENOMIC DNA]</scope>
    <source>
        <strain evidence="4">HT99</strain>
    </source>
</reference>
<name>A0A0Q9YYP7_9GAMM</name>
<feature type="domain" description="Phospholipase/carboxylesterase/thioesterase" evidence="3">
    <location>
        <begin position="8"/>
        <end position="219"/>
    </location>
</feature>
<dbReference type="AlphaFoldDB" id="A0A0Q9YYP7"/>
<dbReference type="OrthoDB" id="9801763at2"/>
<dbReference type="SUPFAM" id="SSF53474">
    <property type="entry name" value="alpha/beta-Hydrolases"/>
    <property type="match status" value="1"/>
</dbReference>
<evidence type="ECO:0000313" key="5">
    <source>
        <dbReference type="EMBL" id="MCS5712703.1"/>
    </source>
</evidence>
<comment type="caution">
    <text evidence="4">The sequence shown here is derived from an EMBL/GenBank/DDBJ whole genome shotgun (WGS) entry which is preliminary data.</text>
</comment>
<organism evidence="4">
    <name type="scientific">Candidatus Berkiella aquae</name>
    <dbReference type="NCBI Taxonomy" id="295108"/>
    <lineage>
        <taxon>Bacteria</taxon>
        <taxon>Pseudomonadati</taxon>
        <taxon>Pseudomonadota</taxon>
        <taxon>Gammaproteobacteria</taxon>
        <taxon>Candidatus Berkiellales</taxon>
        <taxon>Candidatus Berkiellaceae</taxon>
        <taxon>Candidatus Berkiella</taxon>
    </lineage>
</organism>